<dbReference type="Pfam" id="PF00012">
    <property type="entry name" value="HSP70"/>
    <property type="match status" value="1"/>
</dbReference>
<gene>
    <name evidence="4" type="ORF">DSTB1V02_LOCUS8250</name>
</gene>
<evidence type="ECO:0000313" key="4">
    <source>
        <dbReference type="EMBL" id="CAD7248437.1"/>
    </source>
</evidence>
<dbReference type="EMBL" id="CAJPEV010001844">
    <property type="protein sequence ID" value="CAG0894575.1"/>
    <property type="molecule type" value="Genomic_DNA"/>
</dbReference>
<dbReference type="InterPro" id="IPR013126">
    <property type="entry name" value="Hsp_70_fam"/>
</dbReference>
<keyword evidence="2" id="KW-0547">Nucleotide-binding</keyword>
<dbReference type="OrthoDB" id="6357682at2759"/>
<keyword evidence="5" id="KW-1185">Reference proteome</keyword>
<dbReference type="Gene3D" id="3.30.420.40">
    <property type="match status" value="2"/>
</dbReference>
<dbReference type="FunFam" id="3.30.420.40:FF:000026">
    <property type="entry name" value="Heat shock protein 70"/>
    <property type="match status" value="1"/>
</dbReference>
<keyword evidence="3" id="KW-0067">ATP-binding</keyword>
<proteinExistence type="inferred from homology"/>
<evidence type="ECO:0000256" key="2">
    <source>
        <dbReference type="ARBA" id="ARBA00022741"/>
    </source>
</evidence>
<dbReference type="PROSITE" id="PS00329">
    <property type="entry name" value="HSP70_2"/>
    <property type="match status" value="1"/>
</dbReference>
<dbReference type="GO" id="GO:0006950">
    <property type="term" value="P:response to stress"/>
    <property type="evidence" value="ECO:0007669"/>
    <property type="project" value="UniProtKB-ARBA"/>
</dbReference>
<evidence type="ECO:0008006" key="6">
    <source>
        <dbReference type="Google" id="ProtNLM"/>
    </source>
</evidence>
<dbReference type="SUPFAM" id="SSF53067">
    <property type="entry name" value="Actin-like ATPase domain"/>
    <property type="match status" value="2"/>
</dbReference>
<dbReference type="AlphaFoldDB" id="A0A7R8XJV1"/>
<sequence length="342" mass="38414">MKKNRAPTIGIDLGTTSSCVAVFQNGRVEIIPSDMENRTMPSYVAFTAWERLIGEAAKNQIEMNPSNTVFDVKRLIGRRFDEVSDQIGKNHWPFTVINNHGNPRIQVCHRGEERELCPEEISSMVLTKLKEAAEVYLNDSVTDAVVAVPAYFNDSQRRATKDAGTIAGLNVKRIINEPTAAAVAYSIDKRVQGECNFLIFDIGGGALNVSIITIKDRNITVKSTAGDAHLGGEDFNNIMVTHFVQEFKEKFHKYVGEDQRVIRRLYTACERAKRTLSSTKQASIALDSFYEGIDFRTSITRSQFEELNADLFQRTRETVERVNDWATMNSCGTVHKDGIEIH</sequence>
<dbReference type="Gene3D" id="3.30.30.30">
    <property type="match status" value="1"/>
</dbReference>
<dbReference type="InterPro" id="IPR018181">
    <property type="entry name" value="Heat_shock_70_CS"/>
</dbReference>
<dbReference type="Proteomes" id="UP000677054">
    <property type="component" value="Unassembled WGS sequence"/>
</dbReference>
<dbReference type="EMBL" id="LR901361">
    <property type="protein sequence ID" value="CAD7248437.1"/>
    <property type="molecule type" value="Genomic_DNA"/>
</dbReference>
<dbReference type="PRINTS" id="PR00301">
    <property type="entry name" value="HEATSHOCK70"/>
</dbReference>
<dbReference type="FunFam" id="3.30.30.30:FF:000001">
    <property type="entry name" value="heat shock 70 kDa protein-like"/>
    <property type="match status" value="1"/>
</dbReference>
<dbReference type="InterPro" id="IPR043129">
    <property type="entry name" value="ATPase_NBD"/>
</dbReference>
<dbReference type="Gene3D" id="3.90.640.10">
    <property type="entry name" value="Actin, Chain A, domain 4"/>
    <property type="match status" value="1"/>
</dbReference>
<dbReference type="GO" id="GO:0005524">
    <property type="term" value="F:ATP binding"/>
    <property type="evidence" value="ECO:0007669"/>
    <property type="project" value="UniProtKB-KW"/>
</dbReference>
<dbReference type="PROSITE" id="PS00297">
    <property type="entry name" value="HSP70_1"/>
    <property type="match status" value="1"/>
</dbReference>
<reference evidence="4" key="1">
    <citation type="submission" date="2020-11" db="EMBL/GenBank/DDBJ databases">
        <authorList>
            <person name="Tran Van P."/>
        </authorList>
    </citation>
    <scope>NUCLEOTIDE SEQUENCE</scope>
</reference>
<dbReference type="FunFam" id="3.90.640.10:FF:000134">
    <property type="entry name" value="Heat shock cognate 71 kDa protein"/>
    <property type="match status" value="1"/>
</dbReference>
<dbReference type="GO" id="GO:0140662">
    <property type="term" value="F:ATP-dependent protein folding chaperone"/>
    <property type="evidence" value="ECO:0007669"/>
    <property type="project" value="InterPro"/>
</dbReference>
<evidence type="ECO:0000313" key="5">
    <source>
        <dbReference type="Proteomes" id="UP000677054"/>
    </source>
</evidence>
<name>A0A7R8XJV1_9CRUS</name>
<evidence type="ECO:0000256" key="1">
    <source>
        <dbReference type="ARBA" id="ARBA00007381"/>
    </source>
</evidence>
<comment type="similarity">
    <text evidence="1">Belongs to the heat shock protein 70 family.</text>
</comment>
<dbReference type="PANTHER" id="PTHR19375">
    <property type="entry name" value="HEAT SHOCK PROTEIN 70KDA"/>
    <property type="match status" value="1"/>
</dbReference>
<protein>
    <recommendedName>
        <fullName evidence="6">Heat shock protein 70</fullName>
    </recommendedName>
</protein>
<organism evidence="4">
    <name type="scientific">Darwinula stevensoni</name>
    <dbReference type="NCBI Taxonomy" id="69355"/>
    <lineage>
        <taxon>Eukaryota</taxon>
        <taxon>Metazoa</taxon>
        <taxon>Ecdysozoa</taxon>
        <taxon>Arthropoda</taxon>
        <taxon>Crustacea</taxon>
        <taxon>Oligostraca</taxon>
        <taxon>Ostracoda</taxon>
        <taxon>Podocopa</taxon>
        <taxon>Podocopida</taxon>
        <taxon>Darwinulocopina</taxon>
        <taxon>Darwinuloidea</taxon>
        <taxon>Darwinulidae</taxon>
        <taxon>Darwinula</taxon>
    </lineage>
</organism>
<accession>A0A7R8XJV1</accession>
<evidence type="ECO:0000256" key="3">
    <source>
        <dbReference type="ARBA" id="ARBA00022840"/>
    </source>
</evidence>